<accession>A0A316ZAV4</accession>
<reference evidence="2 3" key="1">
    <citation type="journal article" date="2018" name="Mol. Biol. Evol.">
        <title>Broad Genomic Sampling Reveals a Smut Pathogenic Ancestry of the Fungal Clade Ustilaginomycotina.</title>
        <authorList>
            <person name="Kijpornyongpan T."/>
            <person name="Mondo S.J."/>
            <person name="Barry K."/>
            <person name="Sandor L."/>
            <person name="Lee J."/>
            <person name="Lipzen A."/>
            <person name="Pangilinan J."/>
            <person name="LaButti K."/>
            <person name="Hainaut M."/>
            <person name="Henrissat B."/>
            <person name="Grigoriev I.V."/>
            <person name="Spatafora J.W."/>
            <person name="Aime M.C."/>
        </authorList>
    </citation>
    <scope>NUCLEOTIDE SEQUENCE [LARGE SCALE GENOMIC DNA]</scope>
    <source>
        <strain evidence="2 3">MCA 4186</strain>
    </source>
</reference>
<evidence type="ECO:0000313" key="2">
    <source>
        <dbReference type="EMBL" id="PWN97333.1"/>
    </source>
</evidence>
<keyword evidence="3" id="KW-1185">Reference proteome</keyword>
<proteinExistence type="predicted"/>
<evidence type="ECO:0000256" key="1">
    <source>
        <dbReference type="SAM" id="MobiDB-lite"/>
    </source>
</evidence>
<feature type="compositionally biased region" description="Low complexity" evidence="1">
    <location>
        <begin position="108"/>
        <end position="121"/>
    </location>
</feature>
<feature type="compositionally biased region" description="Pro residues" evidence="1">
    <location>
        <begin position="51"/>
        <end position="63"/>
    </location>
</feature>
<dbReference type="AlphaFoldDB" id="A0A316ZAV4"/>
<dbReference type="EMBL" id="KZ819295">
    <property type="protein sequence ID" value="PWN97333.1"/>
    <property type="molecule type" value="Genomic_DNA"/>
</dbReference>
<dbReference type="RefSeq" id="XP_025597612.1">
    <property type="nucleotide sequence ID" value="XM_025745692.1"/>
</dbReference>
<evidence type="ECO:0000313" key="3">
    <source>
        <dbReference type="Proteomes" id="UP000245946"/>
    </source>
</evidence>
<name>A0A316ZAV4_9BASI</name>
<sequence length="160" mass="17034">MTEEWDASSIAPPAFSVLMAPRTSPPAPAAIPATGARSPSRGAERARSPHSSPPPCPLSPLPPFTDSIKGDAPQPPSFGRAEGPLLLPARPLGSSQRRRPRSDPIELPPESSLHSPSFRGSRSGRKGGNSFGILRPLRRRTRELVMTAGHRALARCKTNV</sequence>
<organism evidence="2 3">
    <name type="scientific">Tilletiopsis washingtonensis</name>
    <dbReference type="NCBI Taxonomy" id="58919"/>
    <lineage>
        <taxon>Eukaryota</taxon>
        <taxon>Fungi</taxon>
        <taxon>Dikarya</taxon>
        <taxon>Basidiomycota</taxon>
        <taxon>Ustilaginomycotina</taxon>
        <taxon>Exobasidiomycetes</taxon>
        <taxon>Entylomatales</taxon>
        <taxon>Entylomatales incertae sedis</taxon>
        <taxon>Tilletiopsis</taxon>
    </lineage>
</organism>
<gene>
    <name evidence="2" type="ORF">FA09DRAFT_50407</name>
</gene>
<feature type="region of interest" description="Disordered" evidence="1">
    <location>
        <begin position="18"/>
        <end position="135"/>
    </location>
</feature>
<dbReference type="Proteomes" id="UP000245946">
    <property type="component" value="Unassembled WGS sequence"/>
</dbReference>
<protein>
    <submittedName>
        <fullName evidence="2">Uncharacterized protein</fullName>
    </submittedName>
</protein>
<dbReference type="GeneID" id="37273236"/>